<dbReference type="InterPro" id="IPR037914">
    <property type="entry name" value="SpoVT-AbrB_sf"/>
</dbReference>
<feature type="domain" description="SpoVT-AbrB" evidence="2">
    <location>
        <begin position="5"/>
        <end position="51"/>
    </location>
</feature>
<proteinExistence type="predicted"/>
<dbReference type="Proteomes" id="UP001216440">
    <property type="component" value="Chromosome"/>
</dbReference>
<keyword evidence="4" id="KW-1185">Reference proteome</keyword>
<evidence type="ECO:0000313" key="4">
    <source>
        <dbReference type="Proteomes" id="UP001216440"/>
    </source>
</evidence>
<dbReference type="EMBL" id="CP121682">
    <property type="protein sequence ID" value="WGD41769.1"/>
    <property type="molecule type" value="Genomic_DNA"/>
</dbReference>
<keyword evidence="1 3" id="KW-0238">DNA-binding</keyword>
<dbReference type="GO" id="GO:0003677">
    <property type="term" value="F:DNA binding"/>
    <property type="evidence" value="ECO:0007669"/>
    <property type="project" value="UniProtKB-KW"/>
</dbReference>
<gene>
    <name evidence="3" type="ORF">PYS65_17265</name>
</gene>
<dbReference type="Gene3D" id="2.10.260.10">
    <property type="match status" value="1"/>
</dbReference>
<evidence type="ECO:0000259" key="2">
    <source>
        <dbReference type="PROSITE" id="PS51740"/>
    </source>
</evidence>
<organism evidence="3 4">
    <name type="scientific">Streptomyces cathayae</name>
    <dbReference type="NCBI Taxonomy" id="3031124"/>
    <lineage>
        <taxon>Bacteria</taxon>
        <taxon>Bacillati</taxon>
        <taxon>Actinomycetota</taxon>
        <taxon>Actinomycetes</taxon>
        <taxon>Kitasatosporales</taxon>
        <taxon>Streptomycetaceae</taxon>
        <taxon>Streptomyces</taxon>
    </lineage>
</organism>
<protein>
    <submittedName>
        <fullName evidence="3">AbrB/MazE/SpoVT family DNA-binding domain-containing protein</fullName>
    </submittedName>
</protein>
<dbReference type="SUPFAM" id="SSF89447">
    <property type="entry name" value="AbrB/MazE/MraZ-like"/>
    <property type="match status" value="1"/>
</dbReference>
<dbReference type="RefSeq" id="WP_279334844.1">
    <property type="nucleotide sequence ID" value="NZ_CP121682.1"/>
</dbReference>
<evidence type="ECO:0000256" key="1">
    <source>
        <dbReference type="PROSITE-ProRule" id="PRU01076"/>
    </source>
</evidence>
<dbReference type="Pfam" id="PF04014">
    <property type="entry name" value="MazE_antitoxin"/>
    <property type="match status" value="1"/>
</dbReference>
<accession>A0ABY8K293</accession>
<reference evidence="3 4" key="1">
    <citation type="submission" date="2023-03" db="EMBL/GenBank/DDBJ databases">
        <authorList>
            <person name="Mo P."/>
        </authorList>
    </citation>
    <scope>NUCLEOTIDE SEQUENCE [LARGE SCALE GENOMIC DNA]</scope>
    <source>
        <strain evidence="3 4">HUAS 5</strain>
    </source>
</reference>
<dbReference type="SMART" id="SM00966">
    <property type="entry name" value="SpoVT_AbrB"/>
    <property type="match status" value="1"/>
</dbReference>
<evidence type="ECO:0000313" key="3">
    <source>
        <dbReference type="EMBL" id="WGD41769.1"/>
    </source>
</evidence>
<sequence>MAAATFQASVRDKGQLTLPAGVREALGVSPGDEIEFEINDAGVVEVHGLRKIRTDQAWFWTERWQAGEREASEDIAAGRMTRHEDVDDMFAHLDKES</sequence>
<dbReference type="NCBIfam" id="TIGR01439">
    <property type="entry name" value="lp_hng_hel_AbrB"/>
    <property type="match status" value="1"/>
</dbReference>
<dbReference type="PROSITE" id="PS51740">
    <property type="entry name" value="SPOVT_ABRB"/>
    <property type="match status" value="1"/>
</dbReference>
<name>A0ABY8K293_9ACTN</name>
<dbReference type="InterPro" id="IPR007159">
    <property type="entry name" value="SpoVT-AbrB_dom"/>
</dbReference>